<keyword evidence="3" id="KW-1185">Reference proteome</keyword>
<dbReference type="Proteomes" id="UP000001424">
    <property type="component" value="Chromosome"/>
</dbReference>
<dbReference type="AlphaFoldDB" id="Q7P0U8"/>
<feature type="compositionally biased region" description="Low complexity" evidence="1">
    <location>
        <begin position="474"/>
        <end position="491"/>
    </location>
</feature>
<feature type="compositionally biased region" description="Basic and acidic residues" evidence="1">
    <location>
        <begin position="71"/>
        <end position="86"/>
    </location>
</feature>
<reference evidence="2 3" key="1">
    <citation type="journal article" date="2003" name="Proc. Natl. Acad. Sci. U.S.A.">
        <title>The complete genome sequence of Chromobacterium violaceum reveals remarkable and exploitable bacterial adaptability.</title>
        <authorList>
            <person name="Vasconcelos A.T.R."/>
            <person name="de Almeida D.F."/>
            <person name="Almeida F.C."/>
            <person name="de Almeida L.G.P."/>
            <person name="de Almeida R."/>
            <person name="Goncalves J.A.A."/>
            <person name="Andrade E.M."/>
            <person name="Antonio R.V."/>
            <person name="Araripe J."/>
            <person name="de Araujo M.F.F."/>
            <person name="Filho S.A."/>
            <person name="Azevedo V."/>
            <person name="Batista A.J."/>
            <person name="Bataus L.A.M."/>
            <person name="Batista J.S."/>
            <person name="Belo A."/>
            <person name="vander Berg C."/>
            <person name="Blamey J."/>
            <person name="Bogo M."/>
            <person name="Bonato S."/>
            <person name="Bordignon J."/>
            <person name="Brito C.A."/>
            <person name="Brocchi M."/>
            <person name="Burity H.A."/>
            <person name="Camargo A.A."/>
            <person name="Cardoso D.D.P."/>
            <person name="Carneiro N.P."/>
            <person name="Carraro D.M."/>
            <person name="Carvalho C.M.B."/>
            <person name="Cascardo J.C.M."/>
            <person name="Cavada B.S."/>
            <person name="Chueire L.M.O."/>
            <person name="Pasa T.B.C."/>
            <person name="Duran N."/>
            <person name="Fagundes N."/>
            <person name="Falcao C.L."/>
            <person name="Fantinatti F."/>
            <person name="Farias I.P."/>
            <person name="Felipe M.S.S."/>
            <person name="Ferrari L.P."/>
            <person name="Ferro J.A."/>
            <person name="Ferro M.I.T."/>
            <person name="Franco G.R."/>
            <person name="Freitas N.S.A."/>
            <person name="Furlan L.R."/>
            <person name="Gazzinelli R.T."/>
            <person name="Gomes E.A."/>
            <person name="Goncalves P.R."/>
            <person name="Grangeiro T.B."/>
            <person name="Grattapaglia D."/>
            <person name="Grisard E.C."/>
            <person name="Guimaraes C.T."/>
            <person name="Hanna E.S."/>
            <person name="Hungria M."/>
            <person name="Jardim S.N."/>
            <person name="Laurino J."/>
            <person name="Leoi L.C.T."/>
            <person name="Fassarella L."/>
            <person name="Lima A."/>
            <person name="Loureiro M.F."/>
            <person name="Lyra M.C.P."/>
            <person name="Macedo M."/>
            <person name="Madeira H.M.F."/>
            <person name="Manfio G.P."/>
            <person name="Maranhao A.Q."/>
            <person name="Martins W.S."/>
            <person name="di Mauro S.M.Z."/>
            <person name="de Medeiros S.R.B."/>
            <person name="Meissner R.D.V."/>
            <person name="Menck C.F.M."/>
            <person name="Moreira M.A.M."/>
            <person name="Nascimento F.F."/>
            <person name="Nicolas M.F."/>
            <person name="Oliveira J.G."/>
            <person name="Oliveira S.C."/>
            <person name="Paixao R.F.C."/>
            <person name="Parente J.A."/>
            <person name="Pedrosa F.O."/>
            <person name="Pena S.J.D."/>
            <person name="Perreira J.O."/>
            <person name="Perreira M."/>
            <person name="Pinto L.S.R.C."/>
            <person name="Pinto L.S."/>
            <person name="Porto J.I.R."/>
            <person name="Potrich D.P."/>
            <person name="Neto C.E.R."/>
            <person name="Reis A.M.M."/>
            <person name="Rigo L.U."/>
            <person name="Rondinelli E."/>
            <person name="dos Santos E.B.P."/>
            <person name="Santos F.R."/>
            <person name="Schneider M.P.C."/>
            <person name="Seuanez H.N."/>
            <person name="Silva A.M.R."/>
            <person name="da Silva A.L.C."/>
            <person name="Silva D.W."/>
            <person name="Silva R."/>
            <person name="Simoes I.C."/>
            <person name="Simon D."/>
            <person name="Soares C.M.A."/>
            <person name="Soares R.B.A."/>
            <person name="Souza E.M."/>
            <person name="Souza K.R.L."/>
            <person name="Souza R.C."/>
            <person name="Steffens M.B.R."/>
            <person name="Steindel M."/>
            <person name="Teixeira S.R."/>
            <person name="Urmenyi T."/>
            <person name="Vettore A."/>
            <person name="Wassem R."/>
            <person name="Zaha A."/>
            <person name="Simpson A.J.G."/>
        </authorList>
    </citation>
    <scope>NUCLEOTIDE SEQUENCE [LARGE SCALE GENOMIC DNA]</scope>
    <source>
        <strain evidence="3">ATCC 12472 / DSM 30191 / JCM 1249 / NBRC 12614 / NCIMB 9131 / NCTC 9757</strain>
    </source>
</reference>
<feature type="region of interest" description="Disordered" evidence="1">
    <location>
        <begin position="278"/>
        <end position="318"/>
    </location>
</feature>
<accession>Q7P0U8</accession>
<feature type="compositionally biased region" description="Low complexity" evidence="1">
    <location>
        <begin position="57"/>
        <end position="70"/>
    </location>
</feature>
<evidence type="ECO:0000256" key="1">
    <source>
        <dbReference type="SAM" id="MobiDB-lite"/>
    </source>
</evidence>
<sequence>MGRSHHRGAGQLALPRQDQEQQRQPQKSGAAAGLHPPTQIGAPPPPRGDLADDGPGDEPAQLDEQQQQAQRLEEHVVDQQGDRGEQHQAIQPGRPGEQDQAALAGRREALRNGVVQPQQPAPQLPARQRESARVQIGHAQPVRQQEIAVETHEGAGVDGQRGQPGGGSQQESPGAQRPFRQRAPGQRSPGRQRQFGQHARRADQQPLAAGRQLPGVVGVGVQHRHHHQEGHAHRRHPATEMAGGQRMAQFMRHLGQAQRRRDAQRGRPAAIAGKRVGKLVPAARDQRQAQQRDAGHRPPECGPEQPAAPGQQAIEPGLRPEQGNAEEQIVLQQPHRMAWPARLADAPQPVAVHRLQQLVQRQEAQQLRQIVLAQMQRGFGIDRLQHRRAAAQRPARQHLEARPAQLVITVGRRIMQHPAGRSIRQVGARVQRQFLAQRWQCAGGHATSPATAARQSTAGATRNTPAEPSRRTPARCPSAPAAAAAGRRQSGPAGGTPADCPRWPRPCKRSAAA</sequence>
<dbReference type="KEGG" id="cvi:CV_0467"/>
<evidence type="ECO:0000313" key="2">
    <source>
        <dbReference type="EMBL" id="AAQ58145.2"/>
    </source>
</evidence>
<organism evidence="2 3">
    <name type="scientific">Chromobacterium violaceum (strain ATCC 12472 / DSM 30191 / JCM 1249 / CCUG 213 / NBRC 12614 / NCIMB 9131 / NCTC 9757 / MK)</name>
    <dbReference type="NCBI Taxonomy" id="243365"/>
    <lineage>
        <taxon>Bacteria</taxon>
        <taxon>Pseudomonadati</taxon>
        <taxon>Pseudomonadota</taxon>
        <taxon>Betaproteobacteria</taxon>
        <taxon>Neisseriales</taxon>
        <taxon>Chromobacteriaceae</taxon>
        <taxon>Chromobacterium</taxon>
    </lineage>
</organism>
<feature type="compositionally biased region" description="Gly residues" evidence="1">
    <location>
        <begin position="156"/>
        <end position="168"/>
    </location>
</feature>
<gene>
    <name evidence="2" type="ordered locus">CV_0467</name>
</gene>
<feature type="compositionally biased region" description="Polar residues" evidence="1">
    <location>
        <begin position="448"/>
        <end position="466"/>
    </location>
</feature>
<feature type="region of interest" description="Disordered" evidence="1">
    <location>
        <begin position="1"/>
        <end position="208"/>
    </location>
</feature>
<feature type="region of interest" description="Disordered" evidence="1">
    <location>
        <begin position="445"/>
        <end position="513"/>
    </location>
</feature>
<protein>
    <submittedName>
        <fullName evidence="2">Uncharacterized protein</fullName>
    </submittedName>
</protein>
<proteinExistence type="predicted"/>
<dbReference type="EMBL" id="AE016825">
    <property type="protein sequence ID" value="AAQ58145.2"/>
    <property type="molecule type" value="Genomic_DNA"/>
</dbReference>
<evidence type="ECO:0000313" key="3">
    <source>
        <dbReference type="Proteomes" id="UP000001424"/>
    </source>
</evidence>
<dbReference type="HOGENOM" id="CLU_530713_0_0_4"/>
<name>Q7P0U8_CHRVO</name>